<protein>
    <recommendedName>
        <fullName evidence="1">Glycosyl hydrolase family 95 catalytic domain-containing protein</fullName>
    </recommendedName>
</protein>
<dbReference type="GO" id="GO:0005975">
    <property type="term" value="P:carbohydrate metabolic process"/>
    <property type="evidence" value="ECO:0007669"/>
    <property type="project" value="InterPro"/>
</dbReference>
<sequence>MPVLPQRIRLYARLGTWMGFLVLVGPLVCLGQRPQKSVSSFERAQLHGLTYPKPAVNFFEGAVLGNGGMGVVVTTRPDAVVLRFGHNNVWDIRVAEANQEKLGTFQEIFDRVSQIPDTLPSLTQDPWFKSYATMARENYAKPYPRPFPCGSVLLGFDRREVELLGHTLSVQDGLCEVQFLFKEEKESATLQLFVDRTRDRLWMRVIDAKDQPLTKKLFNRLRVLPDPSTPKEFPRYQVQTDTAAGVLSFQQTLPYQVPEQYDPQRGHPRDRAFALTVRVNSTLGTKARPNWEGRWQPMGRLENTLEAEGNLVGYVDLREGLAAELATTGTWPDAPPSHDQYQSTYQQNRRHWQDYWARSGVQLSDSFLEQIWYRNLYFMHCAVREGVTCPGLFANWSYQDIGTSWHGDYHFNYNTQQPFWVTFSSNHLEQNLPYVELVNNLLPVCQQWAKEYYGLRGAYFFHSAYPVDMTTNPYPVPTWGWEISETPWTVQSLWWHYRYSMDTTFLQERAYIPMQQAVRFLVDYMKRPEASGPPRWNDDAYHIFPTVPPELYGLRPGFAYNYDCLADLTLTKYLFQAFREATRVLGTEGQERALLRDVETILTHFPKYPTARTKTGKEVFVSVPGEHPDMVYNVPVPLMTSFPGDEHGLHSAPDTLALLRNTLHHSAIEGANDLVFHSLQAARLGALDLEAFKRHVAYCLLPNGTATDRTLQVGGRLHDETAFDFHDKMGIWFENFALPAVINECMLQSYTDTLRLFPNWPDQGIAQFATLRTMGAFLVSAEKRDGRITFFEVFSEKGGLLKVYTPWPTGARLHRGRKVERVSGRVLMIETEPGETLRFTPLKK</sequence>
<dbReference type="InterPro" id="IPR012341">
    <property type="entry name" value="6hp_glycosidase-like_sf"/>
</dbReference>
<dbReference type="Gene3D" id="1.50.10.10">
    <property type="match status" value="1"/>
</dbReference>
<organism evidence="2 3">
    <name type="scientific">Rhabdobacter roseus</name>
    <dbReference type="NCBI Taxonomy" id="1655419"/>
    <lineage>
        <taxon>Bacteria</taxon>
        <taxon>Pseudomonadati</taxon>
        <taxon>Bacteroidota</taxon>
        <taxon>Cytophagia</taxon>
        <taxon>Cytophagales</taxon>
        <taxon>Cytophagaceae</taxon>
        <taxon>Rhabdobacter</taxon>
    </lineage>
</organism>
<dbReference type="InterPro" id="IPR054363">
    <property type="entry name" value="GH95_cat"/>
</dbReference>
<accession>A0A840TIQ0</accession>
<evidence type="ECO:0000313" key="2">
    <source>
        <dbReference type="EMBL" id="MBB5284056.1"/>
    </source>
</evidence>
<keyword evidence="3" id="KW-1185">Reference proteome</keyword>
<feature type="domain" description="Glycosyl hydrolase family 95 catalytic" evidence="1">
    <location>
        <begin position="364"/>
        <end position="665"/>
    </location>
</feature>
<dbReference type="RefSeq" id="WP_221307432.1">
    <property type="nucleotide sequence ID" value="NZ_JACHGF010000003.1"/>
</dbReference>
<dbReference type="GO" id="GO:0004560">
    <property type="term" value="F:alpha-L-fucosidase activity"/>
    <property type="evidence" value="ECO:0007669"/>
    <property type="project" value="TreeGrafter"/>
</dbReference>
<comment type="caution">
    <text evidence="2">The sequence shown here is derived from an EMBL/GenBank/DDBJ whole genome shotgun (WGS) entry which is preliminary data.</text>
</comment>
<dbReference type="PANTHER" id="PTHR31084">
    <property type="entry name" value="ALPHA-L-FUCOSIDASE 2"/>
    <property type="match status" value="1"/>
</dbReference>
<dbReference type="PANTHER" id="PTHR31084:SF19">
    <property type="entry name" value="GLYCOSYL HYDROLASE FAMILY 95 N-TERMINAL DOMAIN-CONTAINING PROTEIN"/>
    <property type="match status" value="1"/>
</dbReference>
<name>A0A840TIQ0_9BACT</name>
<evidence type="ECO:0000259" key="1">
    <source>
        <dbReference type="Pfam" id="PF22124"/>
    </source>
</evidence>
<proteinExistence type="predicted"/>
<dbReference type="Gene3D" id="2.70.98.50">
    <property type="entry name" value="putative glycoside hydrolase family protein from bacillus halodurans"/>
    <property type="match status" value="1"/>
</dbReference>
<gene>
    <name evidence="2" type="ORF">HNQ92_002199</name>
</gene>
<dbReference type="AlphaFoldDB" id="A0A840TIQ0"/>
<dbReference type="EMBL" id="JACHGF010000003">
    <property type="protein sequence ID" value="MBB5284056.1"/>
    <property type="molecule type" value="Genomic_DNA"/>
</dbReference>
<dbReference type="Pfam" id="PF22124">
    <property type="entry name" value="Glyco_hydro_95_cat"/>
    <property type="match status" value="1"/>
</dbReference>
<dbReference type="SUPFAM" id="SSF48208">
    <property type="entry name" value="Six-hairpin glycosidases"/>
    <property type="match status" value="1"/>
</dbReference>
<dbReference type="InterPro" id="IPR008928">
    <property type="entry name" value="6-hairpin_glycosidase_sf"/>
</dbReference>
<reference evidence="2 3" key="1">
    <citation type="submission" date="2020-08" db="EMBL/GenBank/DDBJ databases">
        <title>Genomic Encyclopedia of Type Strains, Phase IV (KMG-IV): sequencing the most valuable type-strain genomes for metagenomic binning, comparative biology and taxonomic classification.</title>
        <authorList>
            <person name="Goeker M."/>
        </authorList>
    </citation>
    <scope>NUCLEOTIDE SEQUENCE [LARGE SCALE GENOMIC DNA]</scope>
    <source>
        <strain evidence="2 3">DSM 105074</strain>
    </source>
</reference>
<dbReference type="Proteomes" id="UP000557307">
    <property type="component" value="Unassembled WGS sequence"/>
</dbReference>
<evidence type="ECO:0000313" key="3">
    <source>
        <dbReference type="Proteomes" id="UP000557307"/>
    </source>
</evidence>